<dbReference type="Proteomes" id="UP000308197">
    <property type="component" value="Unassembled WGS sequence"/>
</dbReference>
<evidence type="ECO:0000313" key="2">
    <source>
        <dbReference type="Proteomes" id="UP000308197"/>
    </source>
</evidence>
<dbReference type="EMBL" id="ML210974">
    <property type="protein sequence ID" value="TFK93984.1"/>
    <property type="molecule type" value="Genomic_DNA"/>
</dbReference>
<evidence type="ECO:0000313" key="1">
    <source>
        <dbReference type="EMBL" id="TFK93984.1"/>
    </source>
</evidence>
<dbReference type="AlphaFoldDB" id="A0A5C3PVV7"/>
<proteinExistence type="predicted"/>
<gene>
    <name evidence="1" type="ORF">K466DRAFT_35890</name>
</gene>
<organism evidence="1 2">
    <name type="scientific">Polyporus arcularius HHB13444</name>
    <dbReference type="NCBI Taxonomy" id="1314778"/>
    <lineage>
        <taxon>Eukaryota</taxon>
        <taxon>Fungi</taxon>
        <taxon>Dikarya</taxon>
        <taxon>Basidiomycota</taxon>
        <taxon>Agaricomycotina</taxon>
        <taxon>Agaricomycetes</taxon>
        <taxon>Polyporales</taxon>
        <taxon>Polyporaceae</taxon>
        <taxon>Polyporus</taxon>
    </lineage>
</organism>
<name>A0A5C3PVV7_9APHY</name>
<protein>
    <submittedName>
        <fullName evidence="1">Uncharacterized protein</fullName>
    </submittedName>
</protein>
<sequence>MVVEVQVVGGGRVELGRVMRVEAWEKEDACYRVQAPPRATTYCLSLSGIQPRIVCDIRLFLLNHPDQLVTGSTVAVRLLKMSSQPPKSTKMKDGKTVLEDDDYIQADLKWFKDKQSVQSEFLPLVHRAQAQWPAKAAPAEHPLQAYSRFCKRRLDYLP</sequence>
<keyword evidence="2" id="KW-1185">Reference proteome</keyword>
<dbReference type="InParanoid" id="A0A5C3PVV7"/>
<accession>A0A5C3PVV7</accession>
<reference evidence="1 2" key="1">
    <citation type="journal article" date="2019" name="Nat. Ecol. Evol.">
        <title>Megaphylogeny resolves global patterns of mushroom evolution.</title>
        <authorList>
            <person name="Varga T."/>
            <person name="Krizsan K."/>
            <person name="Foldi C."/>
            <person name="Dima B."/>
            <person name="Sanchez-Garcia M."/>
            <person name="Sanchez-Ramirez S."/>
            <person name="Szollosi G.J."/>
            <person name="Szarkandi J.G."/>
            <person name="Papp V."/>
            <person name="Albert L."/>
            <person name="Andreopoulos W."/>
            <person name="Angelini C."/>
            <person name="Antonin V."/>
            <person name="Barry K.W."/>
            <person name="Bougher N.L."/>
            <person name="Buchanan P."/>
            <person name="Buyck B."/>
            <person name="Bense V."/>
            <person name="Catcheside P."/>
            <person name="Chovatia M."/>
            <person name="Cooper J."/>
            <person name="Damon W."/>
            <person name="Desjardin D."/>
            <person name="Finy P."/>
            <person name="Geml J."/>
            <person name="Haridas S."/>
            <person name="Hughes K."/>
            <person name="Justo A."/>
            <person name="Karasinski D."/>
            <person name="Kautmanova I."/>
            <person name="Kiss B."/>
            <person name="Kocsube S."/>
            <person name="Kotiranta H."/>
            <person name="LaButti K.M."/>
            <person name="Lechner B.E."/>
            <person name="Liimatainen K."/>
            <person name="Lipzen A."/>
            <person name="Lukacs Z."/>
            <person name="Mihaltcheva S."/>
            <person name="Morgado L.N."/>
            <person name="Niskanen T."/>
            <person name="Noordeloos M.E."/>
            <person name="Ohm R.A."/>
            <person name="Ortiz-Santana B."/>
            <person name="Ovrebo C."/>
            <person name="Racz N."/>
            <person name="Riley R."/>
            <person name="Savchenko A."/>
            <person name="Shiryaev A."/>
            <person name="Soop K."/>
            <person name="Spirin V."/>
            <person name="Szebenyi C."/>
            <person name="Tomsovsky M."/>
            <person name="Tulloss R.E."/>
            <person name="Uehling J."/>
            <person name="Grigoriev I.V."/>
            <person name="Vagvolgyi C."/>
            <person name="Papp T."/>
            <person name="Martin F.M."/>
            <person name="Miettinen O."/>
            <person name="Hibbett D.S."/>
            <person name="Nagy L.G."/>
        </authorList>
    </citation>
    <scope>NUCLEOTIDE SEQUENCE [LARGE SCALE GENOMIC DNA]</scope>
    <source>
        <strain evidence="1 2">HHB13444</strain>
    </source>
</reference>